<dbReference type="InterPro" id="IPR018394">
    <property type="entry name" value="DNA_photolyase_1_CS_C"/>
</dbReference>
<keyword evidence="4 6" id="KW-0274">FAD</keyword>
<keyword evidence="9" id="KW-1185">Reference proteome</keyword>
<dbReference type="Pfam" id="PF03441">
    <property type="entry name" value="FAD_binding_7"/>
    <property type="match status" value="1"/>
</dbReference>
<keyword evidence="3 6" id="KW-0285">Flavoprotein</keyword>
<dbReference type="PROSITE" id="PS51645">
    <property type="entry name" value="PHR_CRY_ALPHA_BETA"/>
    <property type="match status" value="1"/>
</dbReference>
<dbReference type="InterPro" id="IPR036155">
    <property type="entry name" value="Crypto/Photolyase_N_sf"/>
</dbReference>
<evidence type="ECO:0000256" key="1">
    <source>
        <dbReference type="ARBA" id="ARBA00001932"/>
    </source>
</evidence>
<name>A0ABW6CMR8_9CAUL</name>
<evidence type="ECO:0000256" key="2">
    <source>
        <dbReference type="ARBA" id="ARBA00001974"/>
    </source>
</evidence>
<dbReference type="Gene3D" id="1.25.40.80">
    <property type="match status" value="1"/>
</dbReference>
<comment type="cofactor">
    <cofactor evidence="1">
        <name>(6R)-5,10-methylene-5,6,7,8-tetrahydrofolate</name>
        <dbReference type="ChEBI" id="CHEBI:15636"/>
    </cofactor>
</comment>
<evidence type="ECO:0000313" key="9">
    <source>
        <dbReference type="Proteomes" id="UP001598130"/>
    </source>
</evidence>
<evidence type="ECO:0000256" key="4">
    <source>
        <dbReference type="ARBA" id="ARBA00022827"/>
    </source>
</evidence>
<dbReference type="SUPFAM" id="SSF52425">
    <property type="entry name" value="Cryptochrome/photolyase, N-terminal domain"/>
    <property type="match status" value="1"/>
</dbReference>
<dbReference type="InterPro" id="IPR014729">
    <property type="entry name" value="Rossmann-like_a/b/a_fold"/>
</dbReference>
<dbReference type="Gene3D" id="1.10.579.10">
    <property type="entry name" value="DNA Cyclobutane Dipyrimidine Photolyase, subunit A, domain 3"/>
    <property type="match status" value="1"/>
</dbReference>
<dbReference type="PANTHER" id="PTHR11455">
    <property type="entry name" value="CRYPTOCHROME"/>
    <property type="match status" value="1"/>
</dbReference>
<organism evidence="8 9">
    <name type="scientific">Phenylobacterium ferrooxidans</name>
    <dbReference type="NCBI Taxonomy" id="2982689"/>
    <lineage>
        <taxon>Bacteria</taxon>
        <taxon>Pseudomonadati</taxon>
        <taxon>Pseudomonadota</taxon>
        <taxon>Alphaproteobacteria</taxon>
        <taxon>Caulobacterales</taxon>
        <taxon>Caulobacteraceae</taxon>
        <taxon>Phenylobacterium</taxon>
    </lineage>
</organism>
<dbReference type="PRINTS" id="PR00147">
    <property type="entry name" value="DNAPHOTLYASE"/>
</dbReference>
<keyword evidence="5 6" id="KW-0157">Chromophore</keyword>
<feature type="domain" description="Photolyase/cryptochrome alpha/beta" evidence="7">
    <location>
        <begin position="3"/>
        <end position="131"/>
    </location>
</feature>
<dbReference type="Gene3D" id="3.40.50.620">
    <property type="entry name" value="HUPs"/>
    <property type="match status" value="1"/>
</dbReference>
<dbReference type="Proteomes" id="UP001598130">
    <property type="component" value="Unassembled WGS sequence"/>
</dbReference>
<gene>
    <name evidence="8" type="ORF">OCL97_06170</name>
</gene>
<reference evidence="8 9" key="1">
    <citation type="submission" date="2022-09" db="EMBL/GenBank/DDBJ databases">
        <title>New species of Phenylobacterium.</title>
        <authorList>
            <person name="Mieszkin S."/>
        </authorList>
    </citation>
    <scope>NUCLEOTIDE SEQUENCE [LARGE SCALE GENOMIC DNA]</scope>
    <source>
        <strain evidence="8 9">HK31-G</strain>
    </source>
</reference>
<dbReference type="SUPFAM" id="SSF48173">
    <property type="entry name" value="Cryptochrome/photolyase FAD-binding domain"/>
    <property type="match status" value="1"/>
</dbReference>
<comment type="caution">
    <text evidence="8">The sequence shown here is derived from an EMBL/GenBank/DDBJ whole genome shotgun (WGS) entry which is preliminary data.</text>
</comment>
<dbReference type="InterPro" id="IPR002081">
    <property type="entry name" value="Cryptochrome/DNA_photolyase_1"/>
</dbReference>
<dbReference type="EMBL" id="JAOTJD010000008">
    <property type="protein sequence ID" value="MFD3263553.1"/>
    <property type="molecule type" value="Genomic_DNA"/>
</dbReference>
<dbReference type="InterPro" id="IPR036134">
    <property type="entry name" value="Crypto/Photolyase_FAD-like_sf"/>
</dbReference>
<evidence type="ECO:0000256" key="5">
    <source>
        <dbReference type="ARBA" id="ARBA00022991"/>
    </source>
</evidence>
<evidence type="ECO:0000256" key="3">
    <source>
        <dbReference type="ARBA" id="ARBA00022630"/>
    </source>
</evidence>
<dbReference type="PROSITE" id="PS00691">
    <property type="entry name" value="DNA_PHOTOLYASES_1_2"/>
    <property type="match status" value="1"/>
</dbReference>
<dbReference type="PANTHER" id="PTHR11455:SF9">
    <property type="entry name" value="CRYPTOCHROME CIRCADIAN CLOCK 5 ISOFORM X1"/>
    <property type="match status" value="1"/>
</dbReference>
<evidence type="ECO:0000259" key="7">
    <source>
        <dbReference type="PROSITE" id="PS51645"/>
    </source>
</evidence>
<evidence type="ECO:0000313" key="8">
    <source>
        <dbReference type="EMBL" id="MFD3263553.1"/>
    </source>
</evidence>
<dbReference type="Pfam" id="PF00875">
    <property type="entry name" value="DNA_photolyase"/>
    <property type="match status" value="1"/>
</dbReference>
<sequence length="485" mass="53182">MSPPIIVWFRRDLRLADNPALEAAVRAGGPVIPIYVLDETPGLRAPGAASLWWLDKSLASLSADLEAAGSRLVLRRGVAADIVLQLARETDAAEVLWNAVFDPGHGERDKVLAEALKREGAEPHRFNGGHLVNLDDVKTKAGGDFSVFTPFWRTARQAVIDGGSIPAPSALATPAAWPASDALSDWRLHPTAPDWSGGFSDWRPGEAGAHDALEVFTAQALRSYSTGRDRPAVNGTSRLSPHLHFGEISPKACWRAAQAAAHHGQASDGEAEKFLAELGWREFNAAIARGPDLAKTNFDRKFDAFPWRDDPQGLEAWKRGVTGYPIVDAGMRQLWTTGWMHNRVRMITASFLTKHLLIDWRLGEQWFWDTLVDADHASNAGNWQWVAGSGADASPYFRIFNPMLQSEKFDPPGDYIRRWVPELARLQAKVIHAPWTAAAPVLAGSGVRLGHDYPRPIVDHALARQRALDAYAVIRTAPGATPDED</sequence>
<dbReference type="InterPro" id="IPR005101">
    <property type="entry name" value="Cryptochr/Photolyase_FAD-bd"/>
</dbReference>
<comment type="similarity">
    <text evidence="6">Belongs to the DNA photolyase family.</text>
</comment>
<protein>
    <submittedName>
        <fullName evidence="8">DNA photolyase family protein</fullName>
    </submittedName>
</protein>
<dbReference type="RefSeq" id="WP_377368560.1">
    <property type="nucleotide sequence ID" value="NZ_JAOTJD010000008.1"/>
</dbReference>
<dbReference type="PROSITE" id="PS00394">
    <property type="entry name" value="DNA_PHOTOLYASES_1_1"/>
    <property type="match status" value="1"/>
</dbReference>
<proteinExistence type="inferred from homology"/>
<evidence type="ECO:0000256" key="6">
    <source>
        <dbReference type="RuleBase" id="RU004182"/>
    </source>
</evidence>
<dbReference type="InterPro" id="IPR006050">
    <property type="entry name" value="DNA_photolyase_N"/>
</dbReference>
<comment type="cofactor">
    <cofactor evidence="2">
        <name>FAD</name>
        <dbReference type="ChEBI" id="CHEBI:57692"/>
    </cofactor>
</comment>
<accession>A0ABW6CMR8</accession>